<dbReference type="GO" id="GO:0005537">
    <property type="term" value="F:D-mannose binding"/>
    <property type="evidence" value="ECO:0007669"/>
    <property type="project" value="TreeGrafter"/>
</dbReference>
<dbReference type="SUPFAM" id="SSF49899">
    <property type="entry name" value="Concanavalin A-like lectins/glucanases"/>
    <property type="match status" value="1"/>
</dbReference>
<reference evidence="8 9" key="1">
    <citation type="submission" date="2014-04" db="EMBL/GenBank/DDBJ databases">
        <title>Genome evolution of avian class.</title>
        <authorList>
            <person name="Zhang G."/>
            <person name="Li C."/>
        </authorList>
    </citation>
    <scope>NUCLEOTIDE SEQUENCE [LARGE SCALE GENOMIC DNA]</scope>
    <source>
        <strain evidence="8">BGI_N306</strain>
    </source>
</reference>
<protein>
    <submittedName>
        <fullName evidence="8">VIP36-like</fullName>
    </submittedName>
</protein>
<feature type="domain" description="L-type lectin-like" evidence="7">
    <location>
        <begin position="1"/>
        <end position="176"/>
    </location>
</feature>
<keyword evidence="5 6" id="KW-0472">Membrane</keyword>
<dbReference type="GO" id="GO:0030134">
    <property type="term" value="C:COPII-coated ER to Golgi transport vesicle"/>
    <property type="evidence" value="ECO:0007669"/>
    <property type="project" value="TreeGrafter"/>
</dbReference>
<comment type="subcellular location">
    <subcellularLocation>
        <location evidence="1">Membrane</location>
        <topology evidence="1">Single-pass type I membrane protein</topology>
    </subcellularLocation>
</comment>
<dbReference type="InterPro" id="IPR051136">
    <property type="entry name" value="Intracellular_Lectin-GPT"/>
</dbReference>
<evidence type="ECO:0000259" key="7">
    <source>
        <dbReference type="PROSITE" id="PS51328"/>
    </source>
</evidence>
<feature type="transmembrane region" description="Helical" evidence="6">
    <location>
        <begin position="214"/>
        <end position="238"/>
    </location>
</feature>
<dbReference type="Proteomes" id="UP000053605">
    <property type="component" value="Unassembled WGS sequence"/>
</dbReference>
<evidence type="ECO:0000256" key="5">
    <source>
        <dbReference type="ARBA" id="ARBA00023136"/>
    </source>
</evidence>
<evidence type="ECO:0000256" key="6">
    <source>
        <dbReference type="SAM" id="Phobius"/>
    </source>
</evidence>
<evidence type="ECO:0000256" key="1">
    <source>
        <dbReference type="ARBA" id="ARBA00004479"/>
    </source>
</evidence>
<name>A0A091WEI8_OPIHO</name>
<evidence type="ECO:0000256" key="3">
    <source>
        <dbReference type="ARBA" id="ARBA00022729"/>
    </source>
</evidence>
<keyword evidence="4 6" id="KW-1133">Transmembrane helix</keyword>
<evidence type="ECO:0000256" key="2">
    <source>
        <dbReference type="ARBA" id="ARBA00022692"/>
    </source>
</evidence>
<dbReference type="PANTHER" id="PTHR12223">
    <property type="entry name" value="VESICULAR MANNOSE-BINDING LECTIN"/>
    <property type="match status" value="1"/>
</dbReference>
<organism evidence="8 9">
    <name type="scientific">Opisthocomus hoazin</name>
    <name type="common">Hoatzin</name>
    <name type="synonym">Phasianus hoazin</name>
    <dbReference type="NCBI Taxonomy" id="30419"/>
    <lineage>
        <taxon>Eukaryota</taxon>
        <taxon>Metazoa</taxon>
        <taxon>Chordata</taxon>
        <taxon>Craniata</taxon>
        <taxon>Vertebrata</taxon>
        <taxon>Euteleostomi</taxon>
        <taxon>Archelosauria</taxon>
        <taxon>Archosauria</taxon>
        <taxon>Dinosauria</taxon>
        <taxon>Saurischia</taxon>
        <taxon>Theropoda</taxon>
        <taxon>Coelurosauria</taxon>
        <taxon>Aves</taxon>
        <taxon>Neognathae</taxon>
        <taxon>Neoaves</taxon>
        <taxon>Opisthocomiformes</taxon>
        <taxon>Opisthocomidae</taxon>
        <taxon>Opisthocomus</taxon>
    </lineage>
</organism>
<accession>A0A091WEI8</accession>
<dbReference type="InterPro" id="IPR005052">
    <property type="entry name" value="Lectin_leg"/>
</dbReference>
<dbReference type="Pfam" id="PF03388">
    <property type="entry name" value="Lectin_leg-like"/>
    <property type="match status" value="1"/>
</dbReference>
<evidence type="ECO:0000313" key="8">
    <source>
        <dbReference type="EMBL" id="KFR14122.1"/>
    </source>
</evidence>
<keyword evidence="2 6" id="KW-0812">Transmembrane</keyword>
<keyword evidence="9" id="KW-1185">Reference proteome</keyword>
<gene>
    <name evidence="8" type="ORF">N306_06107</name>
</gene>
<dbReference type="GO" id="GO:0005793">
    <property type="term" value="C:endoplasmic reticulum-Golgi intermediate compartment"/>
    <property type="evidence" value="ECO:0007669"/>
    <property type="project" value="TreeGrafter"/>
</dbReference>
<dbReference type="InterPro" id="IPR013320">
    <property type="entry name" value="ConA-like_dom_sf"/>
</dbReference>
<dbReference type="AlphaFoldDB" id="A0A091WEI8"/>
<sequence>PCYLRDWEMQVHFKIHGQGKKNLNGDGFAIWYTKDRMQPGPVFGSKDNFLGLGVFVDTYPNEEKQQEAQKRRYSPGNQRVFPYISAMVNNGSLPYDHRRGGRQNTCLGSRKNRVRAEKRNLYSPTPRAALERAAIAAGAPGVTAQLQAISVGDASGHVSAPLPDNHDIISLKLFQLTVERTPEEEKHDREVYLPVVDNLKLPGLEAPLEPMSGLALFLIVFFSLVAIVFAIVIGVIVYNKWQEQSRKHFY</sequence>
<feature type="non-terminal residue" evidence="8">
    <location>
        <position position="1"/>
    </location>
</feature>
<dbReference type="GO" id="GO:0006888">
    <property type="term" value="P:endoplasmic reticulum to Golgi vesicle-mediated transport"/>
    <property type="evidence" value="ECO:0007669"/>
    <property type="project" value="TreeGrafter"/>
</dbReference>
<proteinExistence type="predicted"/>
<dbReference type="EMBL" id="KK735447">
    <property type="protein sequence ID" value="KFR14122.1"/>
    <property type="molecule type" value="Genomic_DNA"/>
</dbReference>
<dbReference type="PROSITE" id="PS51328">
    <property type="entry name" value="L_LECTIN_LIKE"/>
    <property type="match status" value="1"/>
</dbReference>
<evidence type="ECO:0000256" key="4">
    <source>
        <dbReference type="ARBA" id="ARBA00022989"/>
    </source>
</evidence>
<dbReference type="PANTHER" id="PTHR12223:SF20">
    <property type="entry name" value="VIP36-LIKE PROTEIN"/>
    <property type="match status" value="1"/>
</dbReference>
<dbReference type="Gene3D" id="2.60.120.200">
    <property type="match status" value="1"/>
</dbReference>
<dbReference type="GO" id="GO:0000139">
    <property type="term" value="C:Golgi membrane"/>
    <property type="evidence" value="ECO:0007669"/>
    <property type="project" value="TreeGrafter"/>
</dbReference>
<keyword evidence="3" id="KW-0732">Signal</keyword>
<feature type="non-terminal residue" evidence="8">
    <location>
        <position position="250"/>
    </location>
</feature>
<dbReference type="STRING" id="30419.A0A091WEI8"/>
<dbReference type="GO" id="GO:0005789">
    <property type="term" value="C:endoplasmic reticulum membrane"/>
    <property type="evidence" value="ECO:0007669"/>
    <property type="project" value="TreeGrafter"/>
</dbReference>
<evidence type="ECO:0000313" key="9">
    <source>
        <dbReference type="Proteomes" id="UP000053605"/>
    </source>
</evidence>